<dbReference type="NCBIfam" id="TIGR02543">
    <property type="entry name" value="List_Bact_rpt"/>
    <property type="match status" value="4"/>
</dbReference>
<dbReference type="Pfam" id="PF00395">
    <property type="entry name" value="SLH"/>
    <property type="match status" value="3"/>
</dbReference>
<dbReference type="Gene3D" id="2.60.220.30">
    <property type="match status" value="1"/>
</dbReference>
<dbReference type="PANTHER" id="PTHR43308">
    <property type="entry name" value="OUTER MEMBRANE PROTEIN ALPHA-RELATED"/>
    <property type="match status" value="1"/>
</dbReference>
<dbReference type="EMBL" id="JBHMDO010000017">
    <property type="protein sequence ID" value="MFB9326198.1"/>
    <property type="molecule type" value="Genomic_DNA"/>
</dbReference>
<evidence type="ECO:0000256" key="1">
    <source>
        <dbReference type="ARBA" id="ARBA00004196"/>
    </source>
</evidence>
<gene>
    <name evidence="3" type="ORF">ACFFSY_09770</name>
</gene>
<comment type="subcellular location">
    <subcellularLocation>
        <location evidence="1">Cell envelope</location>
    </subcellularLocation>
</comment>
<dbReference type="Proteomes" id="UP001589747">
    <property type="component" value="Unassembled WGS sequence"/>
</dbReference>
<feature type="domain" description="SLH" evidence="2">
    <location>
        <begin position="1088"/>
        <end position="1148"/>
    </location>
</feature>
<comment type="caution">
    <text evidence="3">The sequence shown here is derived from an EMBL/GenBank/DDBJ whole genome shotgun (WGS) entry which is preliminary data.</text>
</comment>
<keyword evidence="4" id="KW-1185">Reference proteome</keyword>
<feature type="domain" description="SLH" evidence="2">
    <location>
        <begin position="1149"/>
        <end position="1212"/>
    </location>
</feature>
<dbReference type="SUPFAM" id="SSF89372">
    <property type="entry name" value="Fucose-specific lectin"/>
    <property type="match status" value="1"/>
</dbReference>
<evidence type="ECO:0000313" key="4">
    <source>
        <dbReference type="Proteomes" id="UP001589747"/>
    </source>
</evidence>
<organism evidence="3 4">
    <name type="scientific">Paenibacillus aurantiacus</name>
    <dbReference type="NCBI Taxonomy" id="1936118"/>
    <lineage>
        <taxon>Bacteria</taxon>
        <taxon>Bacillati</taxon>
        <taxon>Bacillota</taxon>
        <taxon>Bacilli</taxon>
        <taxon>Bacillales</taxon>
        <taxon>Paenibacillaceae</taxon>
        <taxon>Paenibacillus</taxon>
    </lineage>
</organism>
<dbReference type="InterPro" id="IPR051465">
    <property type="entry name" value="Cell_Envelope_Struct_Comp"/>
</dbReference>
<dbReference type="PROSITE" id="PS51272">
    <property type="entry name" value="SLH"/>
    <property type="match status" value="3"/>
</dbReference>
<name>A0ABV5KLU2_9BACL</name>
<dbReference type="RefSeq" id="WP_377493254.1">
    <property type="nucleotide sequence ID" value="NZ_JBHMDO010000017.1"/>
</dbReference>
<dbReference type="InterPro" id="IPR042229">
    <property type="entry name" value="Listeria/Bacterioides_rpt_sf"/>
</dbReference>
<dbReference type="InterPro" id="IPR013378">
    <property type="entry name" value="InlB-like_B-rpt"/>
</dbReference>
<proteinExistence type="predicted"/>
<accession>A0ABV5KLU2</accession>
<feature type="domain" description="SLH" evidence="2">
    <location>
        <begin position="1214"/>
        <end position="1269"/>
    </location>
</feature>
<sequence length="1269" mass="133313">MQRMGTMGKIILCLAVLISGFGYIQGWEKPAHANGGLSVGYDGNGHTGGTSPVDSSGYSAGDTVTVFGNSGKLAKEGYEFAGWNTLADGTGTNYALGATFVMGESSVTLFAKWAAETPGIWRELDAGGISPNRTAFSSVAVDEGIPYIAYMDFERGGKATVKKYADGAWKTIGSPGFSPGNANYMKMAIDGGTPYVGFSDPENAGKETVMRYNGTDWEMVGTPGFSVGMATYNSIFVENGIPYVAYTQVGSGKLAVKKFSNGAWESIGPADGMTPGQALLASLFVENGTPYVAYMDWSSDRKIAVQKFNGESGIWENVGASAPSGGIGEYPSLYVEGGTPYIAFTEPDNRYRMVVKKLIGNVWERIGAADFYGGGLGQSTLHIEQGAPILVYQGASGKATVRRYIDGEWELVGTAGFSKGAAMYLAGAADGSRIYAGYADRGSSDIPVVIRYIIPPLTYTIGALDDLTMRELPAAYASGTQETKTVTILRTGTGELASLAVSLDGANADAFTITQPAAGRLDQATPSTAFTVTARDGLAPGVYEATVIVKADRMADVSFIAKQVVQAPPSYAVTYDGNGSTGGTVPVDSQVYEHGASVTVAGNSGGLGKTGHAFMGWNTASDGSGTDYEAGSSFAMPAGGVTLYAKWAVEQHTVTFDSNGGTAVGSQTLNYGGMAAKPEDPAMAGHTFSGWYTNRELTTPFVFTTAITGDTTLYAKWTVNQQTVSFETNGGTLVSSQSVDYGSVATKPEDPTKAGHTFSGWYTNRELTTPFAFTTAITGDTTLYAKWTVNQQTVSFESNGGTVVGSETVNYGSVATKPEDPTKTGYTFSGWYTNRELTTPFAFTTAITGDTTLYAKWTVNQQTVSFETNGGTPVSSQSVDYGSVATKPEAPTKAGHTFSGWYANRELTTPFAFTTAITGDTTLYAKWTQVNTSTDSGWNTAEPPVATVVNSTNGQLRLLVGQAGEVSLGSEVTLTVPGGASSTALAITIEKLTDTASLIGDDESLASPIFEMLKNDPNPFRVPVTLSFLFDPARIPSGRQAAVFYYDEIKKTWVEVEGAQVDGNRITVRVDHFTKFAVFADGPAETGAADGVFRDIAGHWAAATIRQALRDGIVSGYEDGTFKPNAMVTRAEFAVMLVQALNPQAGEARLAFADVGQIGEWAKSAVARAVQAGILSGLPDGTLRPNAAISRAEMAVMVARALDRTPVDAAAAGFTDEQRIPTWAKSAAATLKQLGLMQGGPTGAFAPLSESTRAEAVTVLLKAAAYKNG</sequence>
<evidence type="ECO:0000259" key="2">
    <source>
        <dbReference type="PROSITE" id="PS51272"/>
    </source>
</evidence>
<evidence type="ECO:0000313" key="3">
    <source>
        <dbReference type="EMBL" id="MFB9326198.1"/>
    </source>
</evidence>
<dbReference type="Pfam" id="PF09479">
    <property type="entry name" value="Flg_new"/>
    <property type="match status" value="6"/>
</dbReference>
<dbReference type="Gene3D" id="2.60.40.4270">
    <property type="entry name" value="Listeria-Bacteroides repeat domain"/>
    <property type="match status" value="6"/>
</dbReference>
<dbReference type="InterPro" id="IPR001119">
    <property type="entry name" value="SLH_dom"/>
</dbReference>
<protein>
    <submittedName>
        <fullName evidence="3">InlB B-repeat-containing protein</fullName>
    </submittedName>
</protein>
<reference evidence="3 4" key="1">
    <citation type="submission" date="2024-09" db="EMBL/GenBank/DDBJ databases">
        <authorList>
            <person name="Sun Q."/>
            <person name="Mori K."/>
        </authorList>
    </citation>
    <scope>NUCLEOTIDE SEQUENCE [LARGE SCALE GENOMIC DNA]</scope>
    <source>
        <strain evidence="3 4">TISTR 2452</strain>
    </source>
</reference>